<protein>
    <submittedName>
        <fullName evidence="2">Uncharacterized protein</fullName>
    </submittedName>
</protein>
<reference evidence="2 3" key="1">
    <citation type="journal article" date="2016" name="Nat. Commun.">
        <title>Thousands of microbial genomes shed light on interconnected biogeochemical processes in an aquifer system.</title>
        <authorList>
            <person name="Anantharaman K."/>
            <person name="Brown C.T."/>
            <person name="Hug L.A."/>
            <person name="Sharon I."/>
            <person name="Castelle C.J."/>
            <person name="Probst A.J."/>
            <person name="Thomas B.C."/>
            <person name="Singh A."/>
            <person name="Wilkins M.J."/>
            <person name="Karaoz U."/>
            <person name="Brodie E.L."/>
            <person name="Williams K.H."/>
            <person name="Hubbard S.S."/>
            <person name="Banfield J.F."/>
        </authorList>
    </citation>
    <scope>NUCLEOTIDE SEQUENCE [LARGE SCALE GENOMIC DNA]</scope>
</reference>
<gene>
    <name evidence="2" type="ORF">A3J08_02180</name>
</gene>
<dbReference type="Proteomes" id="UP000177573">
    <property type="component" value="Unassembled WGS sequence"/>
</dbReference>
<name>A0A1G2DLF5_9BACT</name>
<dbReference type="STRING" id="1798667.A3J08_02180"/>
<organism evidence="2 3">
    <name type="scientific">Candidatus Lloydbacteria bacterium RIFCSPLOWO2_02_FULL_51_11</name>
    <dbReference type="NCBI Taxonomy" id="1798667"/>
    <lineage>
        <taxon>Bacteria</taxon>
        <taxon>Candidatus Lloydiibacteriota</taxon>
    </lineage>
</organism>
<accession>A0A1G2DLF5</accession>
<evidence type="ECO:0000256" key="1">
    <source>
        <dbReference type="SAM" id="MobiDB-lite"/>
    </source>
</evidence>
<dbReference type="EMBL" id="MHLR01000030">
    <property type="protein sequence ID" value="OGZ14343.1"/>
    <property type="molecule type" value="Genomic_DNA"/>
</dbReference>
<feature type="region of interest" description="Disordered" evidence="1">
    <location>
        <begin position="1"/>
        <end position="20"/>
    </location>
</feature>
<sequence>MNRFESGPTKEVSPESQKNNEIFLRMQAELLQRAGCTPEDNDECAEWIAQHAEDLRNLVNRDPKILSEWEAHPEETAKRVEAQINASHSHSH</sequence>
<proteinExistence type="predicted"/>
<evidence type="ECO:0000313" key="2">
    <source>
        <dbReference type="EMBL" id="OGZ14343.1"/>
    </source>
</evidence>
<dbReference type="AlphaFoldDB" id="A0A1G2DLF5"/>
<comment type="caution">
    <text evidence="2">The sequence shown here is derived from an EMBL/GenBank/DDBJ whole genome shotgun (WGS) entry which is preliminary data.</text>
</comment>
<evidence type="ECO:0000313" key="3">
    <source>
        <dbReference type="Proteomes" id="UP000177573"/>
    </source>
</evidence>